<feature type="domain" description="Lipoyl-binding" evidence="9">
    <location>
        <begin position="3"/>
        <end position="78"/>
    </location>
</feature>
<dbReference type="EC" id="2.3.1.-" evidence="7"/>
<dbReference type="InterPro" id="IPR001078">
    <property type="entry name" value="2-oxoacid_DH_actylTfrase"/>
</dbReference>
<dbReference type="InterPro" id="IPR050743">
    <property type="entry name" value="2-oxoacid_DH_E2_comp"/>
</dbReference>
<feature type="compositionally biased region" description="Polar residues" evidence="8">
    <location>
        <begin position="97"/>
        <end position="109"/>
    </location>
</feature>
<dbReference type="PROSITE" id="PS51826">
    <property type="entry name" value="PSBD"/>
    <property type="match status" value="1"/>
</dbReference>
<evidence type="ECO:0000259" key="9">
    <source>
        <dbReference type="PROSITE" id="PS50968"/>
    </source>
</evidence>
<dbReference type="PANTHER" id="PTHR43178">
    <property type="entry name" value="DIHYDROLIPOAMIDE ACETYLTRANSFERASE COMPONENT OF PYRUVATE DEHYDROGENASE COMPLEX"/>
    <property type="match status" value="1"/>
</dbReference>
<evidence type="ECO:0000256" key="2">
    <source>
        <dbReference type="ARBA" id="ARBA00007317"/>
    </source>
</evidence>
<evidence type="ECO:0000256" key="5">
    <source>
        <dbReference type="ARBA" id="ARBA00022823"/>
    </source>
</evidence>
<dbReference type="SUPFAM" id="SSF51230">
    <property type="entry name" value="Single hybrid motif"/>
    <property type="match status" value="1"/>
</dbReference>
<dbReference type="KEGG" id="ttz:FHG85_09530"/>
<dbReference type="GO" id="GO:0031405">
    <property type="term" value="F:lipoic acid binding"/>
    <property type="evidence" value="ECO:0007669"/>
    <property type="project" value="TreeGrafter"/>
</dbReference>
<protein>
    <recommendedName>
        <fullName evidence="7">Dihydrolipoamide acetyltransferase component of pyruvate dehydrogenase complex</fullName>
        <ecNumber evidence="7">2.3.1.-</ecNumber>
    </recommendedName>
</protein>
<organism evidence="11 12">
    <name type="scientific">Tenuifilum thalassicum</name>
    <dbReference type="NCBI Taxonomy" id="2590900"/>
    <lineage>
        <taxon>Bacteria</taxon>
        <taxon>Pseudomonadati</taxon>
        <taxon>Bacteroidota</taxon>
        <taxon>Bacteroidia</taxon>
        <taxon>Bacteroidales</taxon>
        <taxon>Tenuifilaceae</taxon>
        <taxon>Tenuifilum</taxon>
    </lineage>
</organism>
<dbReference type="InterPro" id="IPR023213">
    <property type="entry name" value="CAT-like_dom_sf"/>
</dbReference>
<evidence type="ECO:0000259" key="10">
    <source>
        <dbReference type="PROSITE" id="PS51826"/>
    </source>
</evidence>
<reference evidence="11 12" key="1">
    <citation type="submission" date="2019-07" db="EMBL/GenBank/DDBJ databases">
        <title>Thalassofilum flectens gen. nov., sp. nov., a novel moderate thermophilic anaerobe from a shallow sea hot spring in Kunashir Island (Russia), representing a new family in the order Bacteroidales, and proposal of Thalassofilacea fam. nov.</title>
        <authorList>
            <person name="Kochetkova T.V."/>
            <person name="Podosokorskaya O.A."/>
            <person name="Novikov A."/>
            <person name="Elcheninov A.G."/>
            <person name="Toshchakov S.V."/>
            <person name="Kublanov I.V."/>
        </authorList>
    </citation>
    <scope>NUCLEOTIDE SEQUENCE [LARGE SCALE GENOMIC DNA]</scope>
    <source>
        <strain evidence="11 12">38-H</strain>
    </source>
</reference>
<comment type="similarity">
    <text evidence="2 7">Belongs to the 2-oxoacid dehydrogenase family.</text>
</comment>
<evidence type="ECO:0000313" key="11">
    <source>
        <dbReference type="EMBL" id="QKG80496.1"/>
    </source>
</evidence>
<sequence length="439" mass="48167">MADIKIMLPAMGEGVTEARITKWLVKPGDTVEEDQALAEIATDKVDSEVPSTTPGKVKQLLFEEGDSPQVGDTICIIEVEGVEDSEEMKEEPPKSEATFTQTSFDSSSEPVAKDNKTSSKQETKYISPLVRSIAKEEGISIEELNKLEGSGLNGRVTKEDLLKYIETRTKKLIEIEKKAKQDILTAQTSPTATISEQPASESSLAHEIVPMDRMRKLIAEHMVRSKQTSAHVSSFIEVDVTNMVSWREANKANFQKFYGDKLTLTHLFAQATVAEIKRYPLLNSSVDGDNIILKRDVNLGIATALPNGNLIVPVIKRAETLNLTGLAKSINDLAQRARENKLKPDEIAAGTFTITNLGSFDTLTGTPIINQPQVAILAIGAVKKRPVVIETPSGDVIGIRQICILSLSYDHRVIDGALAGQFLKSLRDRLENFSLDQEL</sequence>
<dbReference type="GO" id="GO:0016407">
    <property type="term" value="F:acetyltransferase activity"/>
    <property type="evidence" value="ECO:0007669"/>
    <property type="project" value="TreeGrafter"/>
</dbReference>
<dbReference type="Gene3D" id="4.10.320.10">
    <property type="entry name" value="E3-binding domain"/>
    <property type="match status" value="1"/>
</dbReference>
<dbReference type="SUPFAM" id="SSF52777">
    <property type="entry name" value="CoA-dependent acyltransferases"/>
    <property type="match status" value="1"/>
</dbReference>
<dbReference type="Proteomes" id="UP000500961">
    <property type="component" value="Chromosome"/>
</dbReference>
<dbReference type="SUPFAM" id="SSF47005">
    <property type="entry name" value="Peripheral subunit-binding domain of 2-oxo acid dehydrogenase complex"/>
    <property type="match status" value="1"/>
</dbReference>
<dbReference type="CDD" id="cd06849">
    <property type="entry name" value="lipoyl_domain"/>
    <property type="match status" value="1"/>
</dbReference>
<proteinExistence type="inferred from homology"/>
<keyword evidence="4 7" id="KW-0808">Transferase</keyword>
<dbReference type="RefSeq" id="WP_173075266.1">
    <property type="nucleotide sequence ID" value="NZ_CP041345.1"/>
</dbReference>
<feature type="compositionally biased region" description="Basic and acidic residues" evidence="8">
    <location>
        <begin position="111"/>
        <end position="122"/>
    </location>
</feature>
<accession>A0A7D3XMW1</accession>
<dbReference type="PROSITE" id="PS50968">
    <property type="entry name" value="BIOTINYL_LIPOYL"/>
    <property type="match status" value="1"/>
</dbReference>
<feature type="domain" description="Peripheral subunit-binding (PSBD)" evidence="10">
    <location>
        <begin position="125"/>
        <end position="165"/>
    </location>
</feature>
<dbReference type="Pfam" id="PF00198">
    <property type="entry name" value="2-oxoacid_dh"/>
    <property type="match status" value="1"/>
</dbReference>
<dbReference type="InterPro" id="IPR011053">
    <property type="entry name" value="Single_hybrid_motif"/>
</dbReference>
<dbReference type="EMBL" id="CP041345">
    <property type="protein sequence ID" value="QKG80496.1"/>
    <property type="molecule type" value="Genomic_DNA"/>
</dbReference>
<evidence type="ECO:0000256" key="3">
    <source>
        <dbReference type="ARBA" id="ARBA00011484"/>
    </source>
</evidence>
<dbReference type="GO" id="GO:0005737">
    <property type="term" value="C:cytoplasm"/>
    <property type="evidence" value="ECO:0007669"/>
    <property type="project" value="TreeGrafter"/>
</dbReference>
<dbReference type="InterPro" id="IPR003016">
    <property type="entry name" value="2-oxoA_DH_lipoyl-BS"/>
</dbReference>
<evidence type="ECO:0000256" key="6">
    <source>
        <dbReference type="ARBA" id="ARBA00023315"/>
    </source>
</evidence>
<dbReference type="InterPro" id="IPR004167">
    <property type="entry name" value="PSBD"/>
</dbReference>
<keyword evidence="6 7" id="KW-0012">Acyltransferase</keyword>
<dbReference type="InterPro" id="IPR036625">
    <property type="entry name" value="E3-bd_dom_sf"/>
</dbReference>
<dbReference type="Gene3D" id="2.40.50.100">
    <property type="match status" value="1"/>
</dbReference>
<dbReference type="PANTHER" id="PTHR43178:SF5">
    <property type="entry name" value="LIPOAMIDE ACYLTRANSFERASE COMPONENT OF BRANCHED-CHAIN ALPHA-KETO ACID DEHYDROGENASE COMPLEX, MITOCHONDRIAL"/>
    <property type="match status" value="1"/>
</dbReference>
<dbReference type="InterPro" id="IPR000089">
    <property type="entry name" value="Biotin_lipoyl"/>
</dbReference>
<evidence type="ECO:0000256" key="4">
    <source>
        <dbReference type="ARBA" id="ARBA00022679"/>
    </source>
</evidence>
<dbReference type="AlphaFoldDB" id="A0A7D3XMW1"/>
<dbReference type="PROSITE" id="PS00189">
    <property type="entry name" value="LIPOYL"/>
    <property type="match status" value="1"/>
</dbReference>
<dbReference type="Pfam" id="PF00364">
    <property type="entry name" value="Biotin_lipoyl"/>
    <property type="match status" value="1"/>
</dbReference>
<evidence type="ECO:0000313" key="12">
    <source>
        <dbReference type="Proteomes" id="UP000500961"/>
    </source>
</evidence>
<evidence type="ECO:0000256" key="8">
    <source>
        <dbReference type="SAM" id="MobiDB-lite"/>
    </source>
</evidence>
<feature type="region of interest" description="Disordered" evidence="8">
    <location>
        <begin position="83"/>
        <end position="122"/>
    </location>
</feature>
<gene>
    <name evidence="11" type="ORF">FHG85_09530</name>
</gene>
<comment type="cofactor">
    <cofactor evidence="1 7">
        <name>(R)-lipoate</name>
        <dbReference type="ChEBI" id="CHEBI:83088"/>
    </cofactor>
</comment>
<keyword evidence="12" id="KW-1185">Reference proteome</keyword>
<dbReference type="Pfam" id="PF02817">
    <property type="entry name" value="E3_binding"/>
    <property type="match status" value="1"/>
</dbReference>
<name>A0A7D3XMW1_9BACT</name>
<evidence type="ECO:0000256" key="1">
    <source>
        <dbReference type="ARBA" id="ARBA00001938"/>
    </source>
</evidence>
<comment type="subunit">
    <text evidence="3">Forms a 24-polypeptide structural core with octahedral symmetry.</text>
</comment>
<dbReference type="Gene3D" id="3.30.559.10">
    <property type="entry name" value="Chloramphenicol acetyltransferase-like domain"/>
    <property type="match status" value="1"/>
</dbReference>
<keyword evidence="5 7" id="KW-0450">Lipoyl</keyword>
<evidence type="ECO:0000256" key="7">
    <source>
        <dbReference type="RuleBase" id="RU003423"/>
    </source>
</evidence>